<accession>A0A4C1V3D9</accession>
<name>A0A4C1V3D9_EUMVA</name>
<evidence type="ECO:0000313" key="2">
    <source>
        <dbReference type="Proteomes" id="UP000299102"/>
    </source>
</evidence>
<dbReference type="Proteomes" id="UP000299102">
    <property type="component" value="Unassembled WGS sequence"/>
</dbReference>
<dbReference type="EMBL" id="BGZK01000269">
    <property type="protein sequence ID" value="GBP33060.1"/>
    <property type="molecule type" value="Genomic_DNA"/>
</dbReference>
<proteinExistence type="predicted"/>
<organism evidence="1 2">
    <name type="scientific">Eumeta variegata</name>
    <name type="common">Bagworm moth</name>
    <name type="synonym">Eumeta japonica</name>
    <dbReference type="NCBI Taxonomy" id="151549"/>
    <lineage>
        <taxon>Eukaryota</taxon>
        <taxon>Metazoa</taxon>
        <taxon>Ecdysozoa</taxon>
        <taxon>Arthropoda</taxon>
        <taxon>Hexapoda</taxon>
        <taxon>Insecta</taxon>
        <taxon>Pterygota</taxon>
        <taxon>Neoptera</taxon>
        <taxon>Endopterygota</taxon>
        <taxon>Lepidoptera</taxon>
        <taxon>Glossata</taxon>
        <taxon>Ditrysia</taxon>
        <taxon>Tineoidea</taxon>
        <taxon>Psychidae</taxon>
        <taxon>Oiketicinae</taxon>
        <taxon>Eumeta</taxon>
    </lineage>
</organism>
<dbReference type="AlphaFoldDB" id="A0A4C1V3D9"/>
<evidence type="ECO:0000313" key="1">
    <source>
        <dbReference type="EMBL" id="GBP33060.1"/>
    </source>
</evidence>
<protein>
    <submittedName>
        <fullName evidence="1">Uncharacterized protein</fullName>
    </submittedName>
</protein>
<comment type="caution">
    <text evidence="1">The sequence shown here is derived from an EMBL/GenBank/DDBJ whole genome shotgun (WGS) entry which is preliminary data.</text>
</comment>
<sequence length="118" mass="13389">MKIVLRHAQNLGSKHIVRCRTPQGLADASPAICDSRLKRDWRVVEARGEKHVACDVNMRKISWSKDGRPLKMAAKYGDVLCMLRLKSLYHSLEPLLEATWEIKVSDLGRKGFEFIDAG</sequence>
<keyword evidence="2" id="KW-1185">Reference proteome</keyword>
<gene>
    <name evidence="1" type="ORF">EVAR_18538_1</name>
</gene>
<reference evidence="1 2" key="1">
    <citation type="journal article" date="2019" name="Commun. Biol.">
        <title>The bagworm genome reveals a unique fibroin gene that provides high tensile strength.</title>
        <authorList>
            <person name="Kono N."/>
            <person name="Nakamura H."/>
            <person name="Ohtoshi R."/>
            <person name="Tomita M."/>
            <person name="Numata K."/>
            <person name="Arakawa K."/>
        </authorList>
    </citation>
    <scope>NUCLEOTIDE SEQUENCE [LARGE SCALE GENOMIC DNA]</scope>
</reference>